<proteinExistence type="predicted"/>
<gene>
    <name evidence="1" type="ORF">BDN72DRAFT_865638</name>
</gene>
<organism evidence="1 2">
    <name type="scientific">Pluteus cervinus</name>
    <dbReference type="NCBI Taxonomy" id="181527"/>
    <lineage>
        <taxon>Eukaryota</taxon>
        <taxon>Fungi</taxon>
        <taxon>Dikarya</taxon>
        <taxon>Basidiomycota</taxon>
        <taxon>Agaricomycotina</taxon>
        <taxon>Agaricomycetes</taxon>
        <taxon>Agaricomycetidae</taxon>
        <taxon>Agaricales</taxon>
        <taxon>Pluteineae</taxon>
        <taxon>Pluteaceae</taxon>
        <taxon>Pluteus</taxon>
    </lineage>
</organism>
<sequence length="174" mass="19770">MPSTVPNVWAVEGYEANGVWSSWPQIMTLGTHSVSSPWDNRLKQEPQVDVEYYTKSGSLTAVVLGRGTRKLSIHPVNRDIRMVPVIVLSIIDFQNKLNVIVRMKDAKAESQSHPQYHIQSPPLNLQRWTCAPSPTLQISTTRLLMNVISYETLKKFFPCEPWRVRANPSTATRL</sequence>
<reference evidence="1 2" key="1">
    <citation type="journal article" date="2019" name="Nat. Ecol. Evol.">
        <title>Megaphylogeny resolves global patterns of mushroom evolution.</title>
        <authorList>
            <person name="Varga T."/>
            <person name="Krizsan K."/>
            <person name="Foldi C."/>
            <person name="Dima B."/>
            <person name="Sanchez-Garcia M."/>
            <person name="Sanchez-Ramirez S."/>
            <person name="Szollosi G.J."/>
            <person name="Szarkandi J.G."/>
            <person name="Papp V."/>
            <person name="Albert L."/>
            <person name="Andreopoulos W."/>
            <person name="Angelini C."/>
            <person name="Antonin V."/>
            <person name="Barry K.W."/>
            <person name="Bougher N.L."/>
            <person name="Buchanan P."/>
            <person name="Buyck B."/>
            <person name="Bense V."/>
            <person name="Catcheside P."/>
            <person name="Chovatia M."/>
            <person name="Cooper J."/>
            <person name="Damon W."/>
            <person name="Desjardin D."/>
            <person name="Finy P."/>
            <person name="Geml J."/>
            <person name="Haridas S."/>
            <person name="Hughes K."/>
            <person name="Justo A."/>
            <person name="Karasinski D."/>
            <person name="Kautmanova I."/>
            <person name="Kiss B."/>
            <person name="Kocsube S."/>
            <person name="Kotiranta H."/>
            <person name="LaButti K.M."/>
            <person name="Lechner B.E."/>
            <person name="Liimatainen K."/>
            <person name="Lipzen A."/>
            <person name="Lukacs Z."/>
            <person name="Mihaltcheva S."/>
            <person name="Morgado L.N."/>
            <person name="Niskanen T."/>
            <person name="Noordeloos M.E."/>
            <person name="Ohm R.A."/>
            <person name="Ortiz-Santana B."/>
            <person name="Ovrebo C."/>
            <person name="Racz N."/>
            <person name="Riley R."/>
            <person name="Savchenko A."/>
            <person name="Shiryaev A."/>
            <person name="Soop K."/>
            <person name="Spirin V."/>
            <person name="Szebenyi C."/>
            <person name="Tomsovsky M."/>
            <person name="Tulloss R.E."/>
            <person name="Uehling J."/>
            <person name="Grigoriev I.V."/>
            <person name="Vagvolgyi C."/>
            <person name="Papp T."/>
            <person name="Martin F.M."/>
            <person name="Miettinen O."/>
            <person name="Hibbett D.S."/>
            <person name="Nagy L.G."/>
        </authorList>
    </citation>
    <scope>NUCLEOTIDE SEQUENCE [LARGE SCALE GENOMIC DNA]</scope>
    <source>
        <strain evidence="1 2">NL-1719</strain>
    </source>
</reference>
<name>A0ACD2ZZI1_9AGAR</name>
<dbReference type="EMBL" id="ML209178">
    <property type="protein sequence ID" value="TFK58830.1"/>
    <property type="molecule type" value="Genomic_DNA"/>
</dbReference>
<protein>
    <submittedName>
        <fullName evidence="1">Uncharacterized protein</fullName>
    </submittedName>
</protein>
<dbReference type="Proteomes" id="UP000308600">
    <property type="component" value="Unassembled WGS sequence"/>
</dbReference>
<evidence type="ECO:0000313" key="2">
    <source>
        <dbReference type="Proteomes" id="UP000308600"/>
    </source>
</evidence>
<keyword evidence="2" id="KW-1185">Reference proteome</keyword>
<accession>A0ACD2ZZI1</accession>
<evidence type="ECO:0000313" key="1">
    <source>
        <dbReference type="EMBL" id="TFK58830.1"/>
    </source>
</evidence>